<proteinExistence type="predicted"/>
<dbReference type="AlphaFoldDB" id="A0A5E4QKH4"/>
<evidence type="ECO:0008006" key="3">
    <source>
        <dbReference type="Google" id="ProtNLM"/>
    </source>
</evidence>
<accession>A0A5E4QKH4</accession>
<sequence length="136" mass="15892">MEYYMCSSAGLVMTSPRTAKLADLSPCARLPRDWPRTRHNYDVSGAEPHYENIDEAFIPKAPDLEPLLSSRSEEYLKQCVHKEYAVYRESQQYMWQAPELFEPDDKGLVHACSRTDVYSLCLILWEFFNSMEWSIV</sequence>
<name>A0A5E4QKH4_9NEOP</name>
<reference evidence="1 2" key="1">
    <citation type="submission" date="2017-07" db="EMBL/GenBank/DDBJ databases">
        <authorList>
            <person name="Talla V."/>
            <person name="Backstrom N."/>
        </authorList>
    </citation>
    <scope>NUCLEOTIDE SEQUENCE [LARGE SCALE GENOMIC DNA]</scope>
</reference>
<protein>
    <recommendedName>
        <fullName evidence="3">Protein kinase domain-containing protein</fullName>
    </recommendedName>
</protein>
<keyword evidence="2" id="KW-1185">Reference proteome</keyword>
<evidence type="ECO:0000313" key="2">
    <source>
        <dbReference type="Proteomes" id="UP000324832"/>
    </source>
</evidence>
<organism evidence="1 2">
    <name type="scientific">Leptidea sinapis</name>
    <dbReference type="NCBI Taxonomy" id="189913"/>
    <lineage>
        <taxon>Eukaryota</taxon>
        <taxon>Metazoa</taxon>
        <taxon>Ecdysozoa</taxon>
        <taxon>Arthropoda</taxon>
        <taxon>Hexapoda</taxon>
        <taxon>Insecta</taxon>
        <taxon>Pterygota</taxon>
        <taxon>Neoptera</taxon>
        <taxon>Endopterygota</taxon>
        <taxon>Lepidoptera</taxon>
        <taxon>Glossata</taxon>
        <taxon>Ditrysia</taxon>
        <taxon>Papilionoidea</taxon>
        <taxon>Pieridae</taxon>
        <taxon>Dismorphiinae</taxon>
        <taxon>Leptidea</taxon>
    </lineage>
</organism>
<gene>
    <name evidence="1" type="ORF">LSINAPIS_LOCUS9732</name>
</gene>
<evidence type="ECO:0000313" key="1">
    <source>
        <dbReference type="EMBL" id="VVC98697.1"/>
    </source>
</evidence>
<dbReference type="EMBL" id="FZQP02003734">
    <property type="protein sequence ID" value="VVC98697.1"/>
    <property type="molecule type" value="Genomic_DNA"/>
</dbReference>
<dbReference type="Proteomes" id="UP000324832">
    <property type="component" value="Unassembled WGS sequence"/>
</dbReference>